<accession>A0ABU0DXJ7</accession>
<keyword evidence="1 2" id="KW-0238">DNA-binding</keyword>
<protein>
    <submittedName>
        <fullName evidence="4">AcrR family transcriptional regulator</fullName>
    </submittedName>
</protein>
<dbReference type="SUPFAM" id="SSF46689">
    <property type="entry name" value="Homeodomain-like"/>
    <property type="match status" value="1"/>
</dbReference>
<dbReference type="InterPro" id="IPR001647">
    <property type="entry name" value="HTH_TetR"/>
</dbReference>
<proteinExistence type="predicted"/>
<gene>
    <name evidence="4" type="ORF">J2S15_000102</name>
</gene>
<dbReference type="Proteomes" id="UP001230220">
    <property type="component" value="Unassembled WGS sequence"/>
</dbReference>
<keyword evidence="5" id="KW-1185">Reference proteome</keyword>
<evidence type="ECO:0000256" key="2">
    <source>
        <dbReference type="PROSITE-ProRule" id="PRU00335"/>
    </source>
</evidence>
<organism evidence="4 5">
    <name type="scientific">Breznakia pachnodae</name>
    <dbReference type="NCBI Taxonomy" id="265178"/>
    <lineage>
        <taxon>Bacteria</taxon>
        <taxon>Bacillati</taxon>
        <taxon>Bacillota</taxon>
        <taxon>Erysipelotrichia</taxon>
        <taxon>Erysipelotrichales</taxon>
        <taxon>Erysipelotrichaceae</taxon>
        <taxon>Breznakia</taxon>
    </lineage>
</organism>
<evidence type="ECO:0000259" key="3">
    <source>
        <dbReference type="PROSITE" id="PS50977"/>
    </source>
</evidence>
<dbReference type="Gene3D" id="1.10.357.10">
    <property type="entry name" value="Tetracycline Repressor, domain 2"/>
    <property type="match status" value="1"/>
</dbReference>
<evidence type="ECO:0000313" key="4">
    <source>
        <dbReference type="EMBL" id="MDQ0359371.1"/>
    </source>
</evidence>
<dbReference type="PROSITE" id="PS50977">
    <property type="entry name" value="HTH_TETR_2"/>
    <property type="match status" value="1"/>
</dbReference>
<name>A0ABU0DXJ7_9FIRM</name>
<dbReference type="PROSITE" id="PS01081">
    <property type="entry name" value="HTH_TETR_1"/>
    <property type="match status" value="1"/>
</dbReference>
<feature type="DNA-binding region" description="H-T-H motif" evidence="2">
    <location>
        <begin position="31"/>
        <end position="50"/>
    </location>
</feature>
<comment type="caution">
    <text evidence="4">The sequence shown here is derived from an EMBL/GenBank/DDBJ whole genome shotgun (WGS) entry which is preliminary data.</text>
</comment>
<dbReference type="PRINTS" id="PR00455">
    <property type="entry name" value="HTHTETR"/>
</dbReference>
<reference evidence="4 5" key="1">
    <citation type="submission" date="2023-07" db="EMBL/GenBank/DDBJ databases">
        <title>Genomic Encyclopedia of Type Strains, Phase IV (KMG-IV): sequencing the most valuable type-strain genomes for metagenomic binning, comparative biology and taxonomic classification.</title>
        <authorList>
            <person name="Goeker M."/>
        </authorList>
    </citation>
    <scope>NUCLEOTIDE SEQUENCE [LARGE SCALE GENOMIC DNA]</scope>
    <source>
        <strain evidence="4 5">DSM 16784</strain>
    </source>
</reference>
<feature type="domain" description="HTH tetR-type" evidence="3">
    <location>
        <begin position="9"/>
        <end position="68"/>
    </location>
</feature>
<dbReference type="InterPro" id="IPR023772">
    <property type="entry name" value="DNA-bd_HTH_TetR-type_CS"/>
</dbReference>
<evidence type="ECO:0000256" key="1">
    <source>
        <dbReference type="ARBA" id="ARBA00023125"/>
    </source>
</evidence>
<dbReference type="RefSeq" id="WP_307404435.1">
    <property type="nucleotide sequence ID" value="NZ_JAUSUR010000001.1"/>
</dbReference>
<dbReference type="InterPro" id="IPR009057">
    <property type="entry name" value="Homeodomain-like_sf"/>
</dbReference>
<dbReference type="Pfam" id="PF00440">
    <property type="entry name" value="TetR_N"/>
    <property type="match status" value="1"/>
</dbReference>
<dbReference type="PANTHER" id="PTHR43479:SF11">
    <property type="entry name" value="ACREF_ENVCD OPERON REPRESSOR-RELATED"/>
    <property type="match status" value="1"/>
</dbReference>
<dbReference type="EMBL" id="JAUSUR010000001">
    <property type="protein sequence ID" value="MDQ0359371.1"/>
    <property type="molecule type" value="Genomic_DNA"/>
</dbReference>
<dbReference type="PANTHER" id="PTHR43479">
    <property type="entry name" value="ACREF/ENVCD OPERON REPRESSOR-RELATED"/>
    <property type="match status" value="1"/>
</dbReference>
<evidence type="ECO:0000313" key="5">
    <source>
        <dbReference type="Proteomes" id="UP001230220"/>
    </source>
</evidence>
<dbReference type="InterPro" id="IPR050624">
    <property type="entry name" value="HTH-type_Tx_Regulator"/>
</dbReference>
<sequence length="188" mass="21915">MNKRQLQKEKTKEKIVENAYMLYAQEGFQVSTSEIAKQSEVAHGSIFSHFPTKEDLLIFVIGEFGNKLTTRLHEISVSSMPLEDALYAHIEAIEEYEDFYINFINERHRLPKEATVSYISIQSAASHHLEKVLEREKIVDIPLNFAFNSWVGLLHYYLLNRDLFAPNTSVIKKYKNELVDTFIKMIKK</sequence>